<dbReference type="AlphaFoldDB" id="A0A2T2NYG6"/>
<sequence length="262" mass="30648">MEVFVWLLSIGARPYQKMSTGKSYLKAIPAATVTFSPVLKSRYSRKAYVEALKAFSLQNVVPNSRVLVKIQVVHALTRHASRLQQSVFEGPYKSLDIYFDPWFIVLEVDLFSFLRVQLGMLEVDSWQQGRLDNWPASSTTYHAKPIRVQVRSNTFAFQWDGLDQMTANSMMNLPKLSQFCRGYGTRRFWTESDFGPAMKDEVNKWTETMPHFFSPIEYLKQQGSDFRESWNKEELYYQHSLRYHRKLELEVIQKPTSSGRDE</sequence>
<evidence type="ECO:0000313" key="2">
    <source>
        <dbReference type="Proteomes" id="UP000240883"/>
    </source>
</evidence>
<proteinExistence type="predicted"/>
<evidence type="ECO:0000313" key="1">
    <source>
        <dbReference type="EMBL" id="PSN70457.1"/>
    </source>
</evidence>
<dbReference type="EMBL" id="KZ678132">
    <property type="protein sequence ID" value="PSN70457.1"/>
    <property type="molecule type" value="Genomic_DNA"/>
</dbReference>
<name>A0A2T2NYG6_CORCC</name>
<gene>
    <name evidence="1" type="ORF">BS50DRAFT_314105</name>
</gene>
<accession>A0A2T2NYG6</accession>
<keyword evidence="2" id="KW-1185">Reference proteome</keyword>
<protein>
    <submittedName>
        <fullName evidence="1">Uncharacterized protein</fullName>
    </submittedName>
</protein>
<reference evidence="1 2" key="1">
    <citation type="journal article" date="2018" name="Front. Microbiol.">
        <title>Genome-Wide Analysis of Corynespora cassiicola Leaf Fall Disease Putative Effectors.</title>
        <authorList>
            <person name="Lopez D."/>
            <person name="Ribeiro S."/>
            <person name="Label P."/>
            <person name="Fumanal B."/>
            <person name="Venisse J.S."/>
            <person name="Kohler A."/>
            <person name="de Oliveira R.R."/>
            <person name="Labutti K."/>
            <person name="Lipzen A."/>
            <person name="Lail K."/>
            <person name="Bauer D."/>
            <person name="Ohm R.A."/>
            <person name="Barry K.W."/>
            <person name="Spatafora J."/>
            <person name="Grigoriev I.V."/>
            <person name="Martin F.M."/>
            <person name="Pujade-Renaud V."/>
        </authorList>
    </citation>
    <scope>NUCLEOTIDE SEQUENCE [LARGE SCALE GENOMIC DNA]</scope>
    <source>
        <strain evidence="1 2">Philippines</strain>
    </source>
</reference>
<dbReference type="Proteomes" id="UP000240883">
    <property type="component" value="Unassembled WGS sequence"/>
</dbReference>
<organism evidence="1 2">
    <name type="scientific">Corynespora cassiicola Philippines</name>
    <dbReference type="NCBI Taxonomy" id="1448308"/>
    <lineage>
        <taxon>Eukaryota</taxon>
        <taxon>Fungi</taxon>
        <taxon>Dikarya</taxon>
        <taxon>Ascomycota</taxon>
        <taxon>Pezizomycotina</taxon>
        <taxon>Dothideomycetes</taxon>
        <taxon>Pleosporomycetidae</taxon>
        <taxon>Pleosporales</taxon>
        <taxon>Corynesporascaceae</taxon>
        <taxon>Corynespora</taxon>
    </lineage>
</organism>